<feature type="repeat" description="MBT" evidence="10">
    <location>
        <begin position="862"/>
        <end position="957"/>
    </location>
</feature>
<keyword evidence="14" id="KW-1185">Reference proteome</keyword>
<dbReference type="OrthoDB" id="8188861at2759"/>
<accession>A0A8K0CH57</accession>
<evidence type="ECO:0000256" key="5">
    <source>
        <dbReference type="ARBA" id="ARBA00022833"/>
    </source>
</evidence>
<feature type="repeat" description="MBT" evidence="10">
    <location>
        <begin position="753"/>
        <end position="853"/>
    </location>
</feature>
<feature type="repeat" description="MBT" evidence="10">
    <location>
        <begin position="647"/>
        <end position="745"/>
    </location>
</feature>
<organism evidence="13 14">
    <name type="scientific">Ignelater luminosus</name>
    <name type="common">Cucubano</name>
    <name type="synonym">Pyrophorus luminosus</name>
    <dbReference type="NCBI Taxonomy" id="2038154"/>
    <lineage>
        <taxon>Eukaryota</taxon>
        <taxon>Metazoa</taxon>
        <taxon>Ecdysozoa</taxon>
        <taxon>Arthropoda</taxon>
        <taxon>Hexapoda</taxon>
        <taxon>Insecta</taxon>
        <taxon>Pterygota</taxon>
        <taxon>Neoptera</taxon>
        <taxon>Endopterygota</taxon>
        <taxon>Coleoptera</taxon>
        <taxon>Polyphaga</taxon>
        <taxon>Elateriformia</taxon>
        <taxon>Elateroidea</taxon>
        <taxon>Elateridae</taxon>
        <taxon>Agrypninae</taxon>
        <taxon>Pyrophorini</taxon>
        <taxon>Ignelater</taxon>
    </lineage>
</organism>
<feature type="compositionally biased region" description="Basic and acidic residues" evidence="11">
    <location>
        <begin position="330"/>
        <end position="347"/>
    </location>
</feature>
<dbReference type="PROSITE" id="PS51802">
    <property type="entry name" value="ZF_CCHHC"/>
    <property type="match status" value="1"/>
</dbReference>
<dbReference type="AlphaFoldDB" id="A0A8K0CH57"/>
<dbReference type="EMBL" id="VTPC01090027">
    <property type="protein sequence ID" value="KAF2885152.1"/>
    <property type="molecule type" value="Genomic_DNA"/>
</dbReference>
<keyword evidence="9" id="KW-0539">Nucleus</keyword>
<dbReference type="SUPFAM" id="SSF63748">
    <property type="entry name" value="Tudor/PWWP/MBT"/>
    <property type="match status" value="3"/>
</dbReference>
<dbReference type="InterPro" id="IPR001660">
    <property type="entry name" value="SAM"/>
</dbReference>
<dbReference type="Pfam" id="PF00536">
    <property type="entry name" value="SAM_1"/>
    <property type="match status" value="1"/>
</dbReference>
<evidence type="ECO:0000256" key="9">
    <source>
        <dbReference type="ARBA" id="ARBA00023242"/>
    </source>
</evidence>
<name>A0A8K0CH57_IGNLU</name>
<dbReference type="SUPFAM" id="SSF47769">
    <property type="entry name" value="SAM/Pointed domain"/>
    <property type="match status" value="1"/>
</dbReference>
<gene>
    <name evidence="13" type="ORF">ILUMI_21028</name>
</gene>
<evidence type="ECO:0000256" key="8">
    <source>
        <dbReference type="ARBA" id="ARBA00023163"/>
    </source>
</evidence>
<evidence type="ECO:0000313" key="14">
    <source>
        <dbReference type="Proteomes" id="UP000801492"/>
    </source>
</evidence>
<dbReference type="SUPFAM" id="SSF103637">
    <property type="entry name" value="CCHHC domain"/>
    <property type="match status" value="1"/>
</dbReference>
<keyword evidence="7" id="KW-0805">Transcription regulation</keyword>
<evidence type="ECO:0000313" key="13">
    <source>
        <dbReference type="EMBL" id="KAF2885152.1"/>
    </source>
</evidence>
<evidence type="ECO:0000256" key="1">
    <source>
        <dbReference type="ARBA" id="ARBA00004123"/>
    </source>
</evidence>
<dbReference type="Pfam" id="PF01530">
    <property type="entry name" value="zf-C2HC"/>
    <property type="match status" value="1"/>
</dbReference>
<evidence type="ECO:0000256" key="6">
    <source>
        <dbReference type="ARBA" id="ARBA00022853"/>
    </source>
</evidence>
<dbReference type="CDD" id="cd20102">
    <property type="entry name" value="MBT_L3MBTL1-like_rpt2"/>
    <property type="match status" value="1"/>
</dbReference>
<dbReference type="Proteomes" id="UP000801492">
    <property type="component" value="Unassembled WGS sequence"/>
</dbReference>
<keyword evidence="6" id="KW-0156">Chromatin regulator</keyword>
<dbReference type="SMART" id="SM00454">
    <property type="entry name" value="SAM"/>
    <property type="match status" value="1"/>
</dbReference>
<dbReference type="CDD" id="cd20101">
    <property type="entry name" value="MBT_L3MBTL1-like_rpt1"/>
    <property type="match status" value="1"/>
</dbReference>
<keyword evidence="3" id="KW-0677">Repeat</keyword>
<feature type="region of interest" description="Disordered" evidence="11">
    <location>
        <begin position="328"/>
        <end position="349"/>
    </location>
</feature>
<dbReference type="PANTHER" id="PTHR12247:SF131">
    <property type="entry name" value="LD05287P"/>
    <property type="match status" value="1"/>
</dbReference>
<dbReference type="InterPro" id="IPR013761">
    <property type="entry name" value="SAM/pointed_sf"/>
</dbReference>
<keyword evidence="2" id="KW-0479">Metal-binding</keyword>
<dbReference type="Pfam" id="PF02820">
    <property type="entry name" value="MBT"/>
    <property type="match status" value="3"/>
</dbReference>
<evidence type="ECO:0000256" key="4">
    <source>
        <dbReference type="ARBA" id="ARBA00022771"/>
    </source>
</evidence>
<dbReference type="Gene3D" id="1.10.150.50">
    <property type="entry name" value="Transcription Factor, Ets-1"/>
    <property type="match status" value="1"/>
</dbReference>
<feature type="region of interest" description="Disordered" evidence="11">
    <location>
        <begin position="982"/>
        <end position="1086"/>
    </location>
</feature>
<dbReference type="GO" id="GO:0008270">
    <property type="term" value="F:zinc ion binding"/>
    <property type="evidence" value="ECO:0007669"/>
    <property type="project" value="UniProtKB-KW"/>
</dbReference>
<dbReference type="InterPro" id="IPR036060">
    <property type="entry name" value="Znf_C2H2C_sf"/>
</dbReference>
<dbReference type="Gene3D" id="4.10.320.30">
    <property type="match status" value="1"/>
</dbReference>
<dbReference type="InterPro" id="IPR004092">
    <property type="entry name" value="Mbt"/>
</dbReference>
<dbReference type="SMART" id="SM00561">
    <property type="entry name" value="MBT"/>
    <property type="match status" value="3"/>
</dbReference>
<sequence length="1192" mass="134867">MSSAISTTTDSLEFAQTIKPNVENNVNNTHFMAALTTTSATESSNKVDNITPASSSSSETTVIPTQIAQWVYIQTPPKITMSTPIVNKNNASNIVVNTVAPLQISNLTTNITNKNLPLPANQGVILAPVNNSVKPQQIFIQKPTGSVQTLPVLPVSVPANVAATKNTLTYFTMFKSAPHLGNSAPNQKYVIAPMPKLTSNRLPPTVTTNCVQSKIALMPVSLQSTICKPAASKHKVYNLKIADGQLQSESNGAITVMCDNNNSNSSNNPEETVEKRPSLEVQTKFVCNEIIEIDSPQKKESVEEKSYELSIVEDSGSKNEVNYTITIPDDTDKTKTQTHPYNRDPHKFPKHGVSILKKNFNLEIKTEKTSSLIISPIPSNTITTISDSNTKEVKITTSSSYNTDNAVIITEPKIVPQKSERRRKSNFSYRKDYDEVIVTPNTSWEKKKTMEDAVVTVTKTNSTPTSVTPMEDVVEIKVIKEKPDINMNEGFDAKKILMWENGIGTLPGSEIKFHINEFGILEYLKKDEYKQILDKKLKPKQNNNRKDEFQEEMRCLECGCYGMPSEFISPKYCSYDCQEAGNKAAKQREAKLKRKSKSWIKKASELNLCDLKTEKEEIPSEEDQSTSNENSQDKFSNYPWTCTKKGFSWAKYLEHVKAKAVPVKFFKDPFPYNRNGFRPGMKLEGVDPQHPSYFCVLTVAEVIGYRLRLHFDGYSENYDFWVNADSMNIFPAGWCEKYGHLLHPPPGYTTGDFNWTNYLKHTKSTVAPKHLFANRAGSAICPNGFRVGMKLEAVDRKNTSLVCVATVSDMMDNRILVHFDSWDDIYDYWADPTSPYIHPVGWCDQHGHSLTPPNDYPHPETFTWEKYLKETRSVAAPVRAFKQRPVYGFKKGMRLECVDKRVPQLIRAATVDEVREHQIRIKFDGWPDRYSYWIDNDSPNIHPVGWCQKTGHPIEPPLTPDDVYDFLECPTVGCRGQGHIKGPQFATHSSPKDCPYADENMDRENTLPDRLLSPDRQLEAVVPVSREPRDKPKSKLGRPPKIPKREPPIKLEWNDDDMDAEDCKPLKRKSPKSSKSSVENSSEKRCKKEVLPLTNGYSNAMTEQIWEKHSRYLNEDVKTSTDPREWQEDEVVKFVSSLPYCKNHGALFKEHKIDGEAFLMLSQQDLVDILNIKLGPAIKLYSIIMLLRRNIV</sequence>
<dbReference type="InterPro" id="IPR002515">
    <property type="entry name" value="Znf_C2H2C"/>
</dbReference>
<evidence type="ECO:0000256" key="10">
    <source>
        <dbReference type="PROSITE-ProRule" id="PRU00459"/>
    </source>
</evidence>
<keyword evidence="4" id="KW-0863">Zinc-finger</keyword>
<dbReference type="GO" id="GO:0006325">
    <property type="term" value="P:chromatin organization"/>
    <property type="evidence" value="ECO:0007669"/>
    <property type="project" value="UniProtKB-KW"/>
</dbReference>
<comment type="caution">
    <text evidence="13">The sequence shown here is derived from an EMBL/GenBank/DDBJ whole genome shotgun (WGS) entry which is preliminary data.</text>
</comment>
<feature type="compositionally biased region" description="Basic and acidic residues" evidence="11">
    <location>
        <begin position="1000"/>
        <end position="1018"/>
    </location>
</feature>
<evidence type="ECO:0000256" key="3">
    <source>
        <dbReference type="ARBA" id="ARBA00022737"/>
    </source>
</evidence>
<dbReference type="PROSITE" id="PS50105">
    <property type="entry name" value="SAM_DOMAIN"/>
    <property type="match status" value="1"/>
</dbReference>
<reference evidence="13" key="1">
    <citation type="submission" date="2019-08" db="EMBL/GenBank/DDBJ databases">
        <title>The genome of the North American firefly Photinus pyralis.</title>
        <authorList>
            <consortium name="Photinus pyralis genome working group"/>
            <person name="Fallon T.R."/>
            <person name="Sander Lower S.E."/>
            <person name="Weng J.-K."/>
        </authorList>
    </citation>
    <scope>NUCLEOTIDE SEQUENCE</scope>
    <source>
        <strain evidence="13">TRF0915ILg1</strain>
        <tissue evidence="13">Whole body</tissue>
    </source>
</reference>
<proteinExistence type="predicted"/>
<feature type="compositionally biased region" description="Basic and acidic residues" evidence="11">
    <location>
        <begin position="1043"/>
        <end position="1053"/>
    </location>
</feature>
<evidence type="ECO:0000256" key="11">
    <source>
        <dbReference type="SAM" id="MobiDB-lite"/>
    </source>
</evidence>
<dbReference type="Gene3D" id="2.30.30.140">
    <property type="match status" value="3"/>
</dbReference>
<dbReference type="PROSITE" id="PS51079">
    <property type="entry name" value="MBT"/>
    <property type="match status" value="3"/>
</dbReference>
<evidence type="ECO:0000259" key="12">
    <source>
        <dbReference type="PROSITE" id="PS50105"/>
    </source>
</evidence>
<protein>
    <recommendedName>
        <fullName evidence="12">SAM domain-containing protein</fullName>
    </recommendedName>
</protein>
<comment type="subcellular location">
    <subcellularLocation>
        <location evidence="1">Nucleus</location>
    </subcellularLocation>
</comment>
<dbReference type="GO" id="GO:0042393">
    <property type="term" value="F:histone binding"/>
    <property type="evidence" value="ECO:0007669"/>
    <property type="project" value="TreeGrafter"/>
</dbReference>
<dbReference type="CDD" id="cd20103">
    <property type="entry name" value="MBT_L3MBTL1-like_rpt3"/>
    <property type="match status" value="1"/>
</dbReference>
<dbReference type="GO" id="GO:0045892">
    <property type="term" value="P:negative regulation of DNA-templated transcription"/>
    <property type="evidence" value="ECO:0007669"/>
    <property type="project" value="TreeGrafter"/>
</dbReference>
<dbReference type="FunFam" id="2.30.30.140:FF:000007">
    <property type="entry name" value="Lethal(3)malignant brain tumor-like protein 1"/>
    <property type="match status" value="2"/>
</dbReference>
<keyword evidence="8" id="KW-0804">Transcription</keyword>
<dbReference type="GO" id="GO:0005634">
    <property type="term" value="C:nucleus"/>
    <property type="evidence" value="ECO:0007669"/>
    <property type="project" value="UniProtKB-SubCell"/>
</dbReference>
<dbReference type="InterPro" id="IPR050548">
    <property type="entry name" value="PcG_chromatin_remod_factors"/>
</dbReference>
<feature type="domain" description="SAM" evidence="12">
    <location>
        <begin position="1126"/>
        <end position="1190"/>
    </location>
</feature>
<evidence type="ECO:0000256" key="2">
    <source>
        <dbReference type="ARBA" id="ARBA00022723"/>
    </source>
</evidence>
<evidence type="ECO:0000256" key="7">
    <source>
        <dbReference type="ARBA" id="ARBA00023015"/>
    </source>
</evidence>
<keyword evidence="5" id="KW-0862">Zinc</keyword>
<dbReference type="PANTHER" id="PTHR12247">
    <property type="entry name" value="POLYCOMB GROUP PROTEIN"/>
    <property type="match status" value="1"/>
</dbReference>
<dbReference type="GO" id="GO:0003682">
    <property type="term" value="F:chromatin binding"/>
    <property type="evidence" value="ECO:0007669"/>
    <property type="project" value="TreeGrafter"/>
</dbReference>